<name>C5CN95_VARPS</name>
<reference evidence="4" key="1">
    <citation type="submission" date="2009-06" db="EMBL/GenBank/DDBJ databases">
        <title>Complete sequence of chromosome 1 of Variovorax paradoxus S110.</title>
        <authorList>
            <consortium name="US DOE Joint Genome Institute"/>
            <person name="Lucas S."/>
            <person name="Copeland A."/>
            <person name="Lapidus A."/>
            <person name="Glavina del Rio T."/>
            <person name="Tice H."/>
            <person name="Bruce D."/>
            <person name="Goodwin L."/>
            <person name="Pitluck S."/>
            <person name="Chertkov O."/>
            <person name="Brettin T."/>
            <person name="Detter J.C."/>
            <person name="Han C."/>
            <person name="Larimer F."/>
            <person name="Land M."/>
            <person name="Hauser L."/>
            <person name="Kyrpides N."/>
            <person name="Ovchinnikova G."/>
            <person name="Orwin P."/>
            <person name="Leadbetter J.R."/>
            <person name="Spain J.C."/>
            <person name="Han J.I."/>
        </authorList>
    </citation>
    <scope>NUCLEOTIDE SEQUENCE</scope>
    <source>
        <strain evidence="4">S110</strain>
    </source>
</reference>
<sequence length="314" mass="31312" precursor="true">MALALFRRVLATVLLAAAAWAGLAGAAWAQGLLPVPALTARVIDQTQTLAESERADLEAKLAAFEQRKGSQMVVLMVPTTAPEDIASYANRVGNAWKIGRKEVGDGILVIVAKNDRKMRIEVAKALEGAVPDLAAIRIIDEEMKPRFRNNDFAGGLNAAVARLIGLVDGEALPAPSSSGGGSSSKDSSEGIDWENLAIFLFVGVFVAAPIVRSIAGKKLGSVVMGGGIGVIAFLITTSIVIAVLAGMAALMVSLFSAVAATSPARRGGGGGGGFGGWGGGGGGGGWSSGGSSGGGGFSSGGGGDFGGGGASGDW</sequence>
<evidence type="ECO:0000256" key="2">
    <source>
        <dbReference type="SAM" id="SignalP"/>
    </source>
</evidence>
<dbReference type="OrthoDB" id="9810918at2"/>
<gene>
    <name evidence="4" type="ordered locus">Vapar_4854</name>
</gene>
<organism evidence="4">
    <name type="scientific">Variovorax paradoxus (strain S110)</name>
    <dbReference type="NCBI Taxonomy" id="543728"/>
    <lineage>
        <taxon>Bacteria</taxon>
        <taxon>Pseudomonadati</taxon>
        <taxon>Pseudomonadota</taxon>
        <taxon>Betaproteobacteria</taxon>
        <taxon>Burkholderiales</taxon>
        <taxon>Comamonadaceae</taxon>
        <taxon>Variovorax</taxon>
    </lineage>
</organism>
<proteinExistence type="predicted"/>
<dbReference type="AlphaFoldDB" id="C5CN95"/>
<dbReference type="PANTHER" id="PTHR30373">
    <property type="entry name" value="UPF0603 PROTEIN YGCG"/>
    <property type="match status" value="1"/>
</dbReference>
<feature type="chain" id="PRO_5002947850" description="TPM domain-containing protein" evidence="2">
    <location>
        <begin position="30"/>
        <end position="314"/>
    </location>
</feature>
<dbReference type="eggNOG" id="COG1512">
    <property type="taxonomic scope" value="Bacteria"/>
</dbReference>
<evidence type="ECO:0000259" key="3">
    <source>
        <dbReference type="Pfam" id="PF04536"/>
    </source>
</evidence>
<dbReference type="Pfam" id="PF04536">
    <property type="entry name" value="TPM_phosphatase"/>
    <property type="match status" value="1"/>
</dbReference>
<keyword evidence="1" id="KW-0472">Membrane</keyword>
<feature type="transmembrane region" description="Helical" evidence="1">
    <location>
        <begin position="227"/>
        <end position="255"/>
    </location>
</feature>
<dbReference type="STRING" id="543728.Vapar_4854"/>
<keyword evidence="1" id="KW-0812">Transmembrane</keyword>
<dbReference type="KEGG" id="vap:Vapar_4854"/>
<feature type="domain" description="TPM" evidence="3">
    <location>
        <begin position="42"/>
        <end position="164"/>
    </location>
</feature>
<protein>
    <recommendedName>
        <fullName evidence="3">TPM domain-containing protein</fullName>
    </recommendedName>
</protein>
<dbReference type="InterPro" id="IPR007621">
    <property type="entry name" value="TPM_dom"/>
</dbReference>
<feature type="signal peptide" evidence="2">
    <location>
        <begin position="1"/>
        <end position="29"/>
    </location>
</feature>
<evidence type="ECO:0000313" key="4">
    <source>
        <dbReference type="EMBL" id="ACS21458.1"/>
    </source>
</evidence>
<keyword evidence="2" id="KW-0732">Signal</keyword>
<evidence type="ECO:0000256" key="1">
    <source>
        <dbReference type="SAM" id="Phobius"/>
    </source>
</evidence>
<keyword evidence="1" id="KW-1133">Transmembrane helix</keyword>
<dbReference type="EMBL" id="CP001635">
    <property type="protein sequence ID" value="ACS21458.1"/>
    <property type="molecule type" value="Genomic_DNA"/>
</dbReference>
<dbReference type="PANTHER" id="PTHR30373:SF2">
    <property type="entry name" value="UPF0603 PROTEIN YGCG"/>
    <property type="match status" value="1"/>
</dbReference>
<accession>C5CN95</accession>
<feature type="transmembrane region" description="Helical" evidence="1">
    <location>
        <begin position="196"/>
        <end position="215"/>
    </location>
</feature>
<dbReference type="Gene3D" id="3.10.310.50">
    <property type="match status" value="1"/>
</dbReference>
<dbReference type="HOGENOM" id="CLU_035211_0_1_4"/>